<evidence type="ECO:0000313" key="3">
    <source>
        <dbReference type="EMBL" id="QPK22498.1"/>
    </source>
</evidence>
<dbReference type="EMBL" id="JACGET010000004">
    <property type="protein sequence ID" value="MBN3105438.1"/>
    <property type="molecule type" value="Genomic_DNA"/>
</dbReference>
<gene>
    <name evidence="3" type="ORF">F126LOC_012490</name>
    <name evidence="2" type="ORF">H4F48_05015</name>
</gene>
<dbReference type="EMBL" id="CP065031">
    <property type="protein sequence ID" value="QPK22498.1"/>
    <property type="molecule type" value="Genomic_DNA"/>
</dbReference>
<dbReference type="AlphaFoldDB" id="A0A3S0ZQR8"/>
<evidence type="ECO:0000313" key="5">
    <source>
        <dbReference type="Proteomes" id="UP000762586"/>
    </source>
</evidence>
<proteinExistence type="predicted"/>
<evidence type="ECO:0000313" key="4">
    <source>
        <dbReference type="Proteomes" id="UP000269351"/>
    </source>
</evidence>
<reference evidence="2 5" key="1">
    <citation type="submission" date="2020-07" db="EMBL/GenBank/DDBJ databases">
        <title>A pangenomic view of the genus Pectobacterium provides insights into genome organization, phylogeny, and virulence.</title>
        <authorList>
            <person name="Jonkheer E."/>
            <person name="Brankovics B."/>
            <person name="Houwers I."/>
            <person name="Van Der Wolf J."/>
            <person name="Bonants P."/>
            <person name="Vreeburg R."/>
            <person name="Bollema R."/>
            <person name="De Haan J."/>
            <person name="Berke L."/>
            <person name="De Ridder D."/>
            <person name="Smit S."/>
            <person name="Van Der Lee T.A.J."/>
        </authorList>
    </citation>
    <scope>NUCLEOTIDE SEQUENCE [LARGE SCALE GENOMIC DNA]</scope>
    <source>
        <strain evidence="2 5">NAK:384</strain>
    </source>
</reference>
<keyword evidence="1" id="KW-0732">Signal</keyword>
<feature type="signal peptide" evidence="1">
    <location>
        <begin position="1"/>
        <end position="18"/>
    </location>
</feature>
<evidence type="ECO:0000313" key="2">
    <source>
        <dbReference type="EMBL" id="MBN3105438.1"/>
    </source>
</evidence>
<feature type="chain" id="PRO_5044600391" evidence="1">
    <location>
        <begin position="19"/>
        <end position="292"/>
    </location>
</feature>
<accession>A0A3S0ZQR8</accession>
<protein>
    <submittedName>
        <fullName evidence="3">Cell envelope biogenesis protein OmpA</fullName>
    </submittedName>
</protein>
<dbReference type="Proteomes" id="UP000269351">
    <property type="component" value="Chromosome"/>
</dbReference>
<organism evidence="3 4">
    <name type="scientific">Pectobacterium brasiliense</name>
    <dbReference type="NCBI Taxonomy" id="180957"/>
    <lineage>
        <taxon>Bacteria</taxon>
        <taxon>Pseudomonadati</taxon>
        <taxon>Pseudomonadota</taxon>
        <taxon>Gammaproteobacteria</taxon>
        <taxon>Enterobacterales</taxon>
        <taxon>Pectobacteriaceae</taxon>
        <taxon>Pectobacterium</taxon>
    </lineage>
</organism>
<evidence type="ECO:0000256" key="1">
    <source>
        <dbReference type="SAM" id="SignalP"/>
    </source>
</evidence>
<sequence>MKKYAIALMCLFSASAFAESYKGYPDIPGTAVGFATEIVSYTPGPNVSSSYKVPERILGEPNRYSTNENILSLGAAGSVVVRFSPYAIKKSGTADADFYVYEAGTYESWDAYVSNDGSEWIKATPVFQAINPASAQTTTNRGSVIGYDVDVIDSESDSFTYLKIVDTSLSKYADSPGADLDAIVLTSAKALGTEVFIDTDSRNGKVYNLYQNDITGAVGVKIISKDNTASYIPFSTDDSLKAIALSLQGDFNCDDEKDINVLATRKSDGVQLNIIKQQNGTAIKTIDNSVTK</sequence>
<keyword evidence="5" id="KW-1185">Reference proteome</keyword>
<name>A0A3S0ZQR8_9GAMM</name>
<dbReference type="Proteomes" id="UP000762586">
    <property type="component" value="Unassembled WGS sequence"/>
</dbReference>
<dbReference type="RefSeq" id="WP_119870449.1">
    <property type="nucleotide sequence ID" value="NZ_BSWF01000002.1"/>
</dbReference>
<reference evidence="3 4" key="2">
    <citation type="submission" date="2020-11" db="EMBL/GenBank/DDBJ databases">
        <title>Complete genome sequence of Pectobacterium brasiliense strain F126.</title>
        <authorList>
            <person name="Miroshnikov K."/>
            <person name="Vo T.N.H."/>
            <person name="Khodykina M.V."/>
            <person name="Kabanova A.P."/>
            <person name="Shneider M."/>
            <person name="Korzhenkov A."/>
            <person name="Toschakov S.V."/>
            <person name="Miroshnikov K.A."/>
            <person name="Ignatov A.N."/>
            <person name="Mikhailova Y.V."/>
            <person name="Shelenkov A."/>
            <person name="Yanushevich Y.G."/>
            <person name="Evseev P.V."/>
        </authorList>
    </citation>
    <scope>NUCLEOTIDE SEQUENCE [LARGE SCALE GENOMIC DNA]</scope>
    <source>
        <strain evidence="3 4">F126</strain>
    </source>
</reference>